<name>A0A9W6K3F8_9PSED</name>
<dbReference type="EMBL" id="BSFN01000002">
    <property type="protein sequence ID" value="GLK88162.1"/>
    <property type="molecule type" value="Genomic_DNA"/>
</dbReference>
<reference evidence="2" key="1">
    <citation type="journal article" date="2014" name="Int. J. Syst. Evol. Microbiol.">
        <title>Complete genome sequence of Corynebacterium casei LMG S-19264T (=DSM 44701T), isolated from a smear-ripened cheese.</title>
        <authorList>
            <consortium name="US DOE Joint Genome Institute (JGI-PGF)"/>
            <person name="Walter F."/>
            <person name="Albersmeier A."/>
            <person name="Kalinowski J."/>
            <person name="Ruckert C."/>
        </authorList>
    </citation>
    <scope>NUCLEOTIDE SEQUENCE</scope>
    <source>
        <strain evidence="2">VKM B-2935</strain>
    </source>
</reference>
<dbReference type="Proteomes" id="UP001143328">
    <property type="component" value="Unassembled WGS sequence"/>
</dbReference>
<evidence type="ECO:0000313" key="2">
    <source>
        <dbReference type="EMBL" id="GLK88162.1"/>
    </source>
</evidence>
<dbReference type="AlphaFoldDB" id="A0A9W6K3F8"/>
<organism evidence="2 3">
    <name type="scientific">Pseudomonas turukhanskensis</name>
    <dbReference type="NCBI Taxonomy" id="1806536"/>
    <lineage>
        <taxon>Bacteria</taxon>
        <taxon>Pseudomonadati</taxon>
        <taxon>Pseudomonadota</taxon>
        <taxon>Gammaproteobacteria</taxon>
        <taxon>Pseudomonadales</taxon>
        <taxon>Pseudomonadaceae</taxon>
        <taxon>Pseudomonas</taxon>
    </lineage>
</organism>
<protein>
    <submittedName>
        <fullName evidence="2">Uncharacterized protein</fullName>
    </submittedName>
</protein>
<reference evidence="2" key="2">
    <citation type="submission" date="2023-01" db="EMBL/GenBank/DDBJ databases">
        <authorList>
            <person name="Sun Q."/>
            <person name="Evtushenko L."/>
        </authorList>
    </citation>
    <scope>NUCLEOTIDE SEQUENCE</scope>
    <source>
        <strain evidence="2">VKM B-2935</strain>
    </source>
</reference>
<gene>
    <name evidence="2" type="ORF">GCM10017655_12240</name>
</gene>
<feature type="region of interest" description="Disordered" evidence="1">
    <location>
        <begin position="1"/>
        <end position="26"/>
    </location>
</feature>
<proteinExistence type="predicted"/>
<comment type="caution">
    <text evidence="2">The sequence shown here is derived from an EMBL/GenBank/DDBJ whole genome shotgun (WGS) entry which is preliminary data.</text>
</comment>
<feature type="compositionally biased region" description="Gly residues" evidence="1">
    <location>
        <begin position="1"/>
        <end position="10"/>
    </location>
</feature>
<feature type="compositionally biased region" description="Low complexity" evidence="1">
    <location>
        <begin position="11"/>
        <end position="24"/>
    </location>
</feature>
<accession>A0A9W6K3F8</accession>
<sequence>MQAGASGGAGQQLRAQALGRQRQAGGEHGAADGLLVQGAKRQQAIEQRVVMLATGIMVKRGWADV</sequence>
<keyword evidence="3" id="KW-1185">Reference proteome</keyword>
<evidence type="ECO:0000256" key="1">
    <source>
        <dbReference type="SAM" id="MobiDB-lite"/>
    </source>
</evidence>
<evidence type="ECO:0000313" key="3">
    <source>
        <dbReference type="Proteomes" id="UP001143328"/>
    </source>
</evidence>